<dbReference type="Proteomes" id="UP000176682">
    <property type="component" value="Unassembled WGS sequence"/>
</dbReference>
<accession>A0A1F5FIP3</accession>
<dbReference type="PIRSF" id="PIRSF004749">
    <property type="entry name" value="Pep_def"/>
    <property type="match status" value="1"/>
</dbReference>
<dbReference type="Gene3D" id="3.90.45.10">
    <property type="entry name" value="Peptide deformylase"/>
    <property type="match status" value="1"/>
</dbReference>
<evidence type="ECO:0000256" key="2">
    <source>
        <dbReference type="HAMAP-Rule" id="MF_00163"/>
    </source>
</evidence>
<comment type="cofactor">
    <cofactor evidence="2">
        <name>Fe(2+)</name>
        <dbReference type="ChEBI" id="CHEBI:29033"/>
    </cofactor>
    <text evidence="2">Binds 1 Fe(2+) ion.</text>
</comment>
<proteinExistence type="inferred from homology"/>
<organism evidence="3 4">
    <name type="scientific">Candidatus Collierbacteria bacterium RIFOXYB1_FULL_49_13</name>
    <dbReference type="NCBI Taxonomy" id="1817728"/>
    <lineage>
        <taxon>Bacteria</taxon>
        <taxon>Candidatus Collieribacteriota</taxon>
    </lineage>
</organism>
<evidence type="ECO:0000256" key="1">
    <source>
        <dbReference type="ARBA" id="ARBA00010759"/>
    </source>
</evidence>
<dbReference type="InterPro" id="IPR036821">
    <property type="entry name" value="Peptide_deformylase_sf"/>
</dbReference>
<feature type="binding site" evidence="2">
    <location>
        <position position="150"/>
    </location>
    <ligand>
        <name>Fe cation</name>
        <dbReference type="ChEBI" id="CHEBI:24875"/>
    </ligand>
</feature>
<name>A0A1F5FIP3_9BACT</name>
<feature type="active site" evidence="2">
    <location>
        <position position="151"/>
    </location>
</feature>
<dbReference type="GO" id="GO:0042586">
    <property type="term" value="F:peptide deformylase activity"/>
    <property type="evidence" value="ECO:0007669"/>
    <property type="project" value="UniProtKB-UniRule"/>
</dbReference>
<dbReference type="GO" id="GO:0006412">
    <property type="term" value="P:translation"/>
    <property type="evidence" value="ECO:0007669"/>
    <property type="project" value="UniProtKB-UniRule"/>
</dbReference>
<evidence type="ECO:0000313" key="3">
    <source>
        <dbReference type="EMBL" id="OGD79505.1"/>
    </source>
</evidence>
<reference evidence="3 4" key="1">
    <citation type="journal article" date="2016" name="Nat. Commun.">
        <title>Thousands of microbial genomes shed light on interconnected biogeochemical processes in an aquifer system.</title>
        <authorList>
            <person name="Anantharaman K."/>
            <person name="Brown C.T."/>
            <person name="Hug L.A."/>
            <person name="Sharon I."/>
            <person name="Castelle C.J."/>
            <person name="Probst A.J."/>
            <person name="Thomas B.C."/>
            <person name="Singh A."/>
            <person name="Wilkins M.J."/>
            <person name="Karaoz U."/>
            <person name="Brodie E.L."/>
            <person name="Williams K.H."/>
            <person name="Hubbard S.S."/>
            <person name="Banfield J.F."/>
        </authorList>
    </citation>
    <scope>NUCLEOTIDE SEQUENCE [LARGE SCALE GENOMIC DNA]</scope>
</reference>
<protein>
    <recommendedName>
        <fullName evidence="2">Peptide deformylase</fullName>
        <shortName evidence="2">PDF</shortName>
        <ecNumber evidence="2">3.5.1.88</ecNumber>
    </recommendedName>
    <alternativeName>
        <fullName evidence="2">Polypeptide deformylase</fullName>
    </alternativeName>
</protein>
<comment type="caution">
    <text evidence="3">The sequence shown here is derived from an EMBL/GenBank/DDBJ whole genome shotgun (WGS) entry which is preliminary data.</text>
</comment>
<comment type="function">
    <text evidence="2">Removes the formyl group from the N-terminal Met of newly synthesized proteins. Requires at least a dipeptide for an efficient rate of reaction. N-terminal L-methionine is a prerequisite for activity but the enzyme has broad specificity at other positions.</text>
</comment>
<evidence type="ECO:0000313" key="4">
    <source>
        <dbReference type="Proteomes" id="UP000176682"/>
    </source>
</evidence>
<dbReference type="NCBIfam" id="TIGR00079">
    <property type="entry name" value="pept_deformyl"/>
    <property type="match status" value="1"/>
</dbReference>
<keyword evidence="2" id="KW-0648">Protein biosynthesis</keyword>
<dbReference type="PANTHER" id="PTHR10458:SF22">
    <property type="entry name" value="PEPTIDE DEFORMYLASE"/>
    <property type="match status" value="1"/>
</dbReference>
<comment type="similarity">
    <text evidence="1 2">Belongs to the polypeptide deformylase family.</text>
</comment>
<sequence>MQILTTPDPFLRRVATPVVKYDQKLHQQVQEMTQLLLSSQDPEGVGLAATQVGLDARLFLLILDDHQNPQVFINPEIIKASTTMLSAKHKNPKKRWLEGCLSIPKFWGFVDRPFEITLRFQTPVLQKDGHWTLETQDKVFQDAQSAYAQHERDHLDGILFTDHIQKQQGTLFIEKDDELYPVQLP</sequence>
<dbReference type="EMBL" id="MFAM01000019">
    <property type="protein sequence ID" value="OGD79505.1"/>
    <property type="molecule type" value="Genomic_DNA"/>
</dbReference>
<feature type="binding site" evidence="2">
    <location>
        <position position="100"/>
    </location>
    <ligand>
        <name>Fe cation</name>
        <dbReference type="ChEBI" id="CHEBI:24875"/>
    </ligand>
</feature>
<dbReference type="CDD" id="cd00487">
    <property type="entry name" value="Pep_deformylase"/>
    <property type="match status" value="1"/>
</dbReference>
<dbReference type="PANTHER" id="PTHR10458">
    <property type="entry name" value="PEPTIDE DEFORMYLASE"/>
    <property type="match status" value="1"/>
</dbReference>
<dbReference type="PRINTS" id="PR01576">
    <property type="entry name" value="PDEFORMYLASE"/>
</dbReference>
<dbReference type="EC" id="3.5.1.88" evidence="2"/>
<dbReference type="AlphaFoldDB" id="A0A1F5FIP3"/>
<dbReference type="SUPFAM" id="SSF56420">
    <property type="entry name" value="Peptide deformylase"/>
    <property type="match status" value="1"/>
</dbReference>
<keyword evidence="2" id="KW-0408">Iron</keyword>
<feature type="binding site" evidence="2">
    <location>
        <position position="154"/>
    </location>
    <ligand>
        <name>Fe cation</name>
        <dbReference type="ChEBI" id="CHEBI:24875"/>
    </ligand>
</feature>
<dbReference type="GO" id="GO:0046872">
    <property type="term" value="F:metal ion binding"/>
    <property type="evidence" value="ECO:0007669"/>
    <property type="project" value="UniProtKB-KW"/>
</dbReference>
<dbReference type="InterPro" id="IPR023635">
    <property type="entry name" value="Peptide_deformylase"/>
</dbReference>
<dbReference type="Pfam" id="PF01327">
    <property type="entry name" value="Pep_deformylase"/>
    <property type="match status" value="1"/>
</dbReference>
<gene>
    <name evidence="2" type="primary">def</name>
    <name evidence="3" type="ORF">A2368_03805</name>
</gene>
<comment type="catalytic activity">
    <reaction evidence="2">
        <text>N-terminal N-formyl-L-methionyl-[peptide] + H2O = N-terminal L-methionyl-[peptide] + formate</text>
        <dbReference type="Rhea" id="RHEA:24420"/>
        <dbReference type="Rhea" id="RHEA-COMP:10639"/>
        <dbReference type="Rhea" id="RHEA-COMP:10640"/>
        <dbReference type="ChEBI" id="CHEBI:15377"/>
        <dbReference type="ChEBI" id="CHEBI:15740"/>
        <dbReference type="ChEBI" id="CHEBI:49298"/>
        <dbReference type="ChEBI" id="CHEBI:64731"/>
        <dbReference type="EC" id="3.5.1.88"/>
    </reaction>
</comment>
<dbReference type="HAMAP" id="MF_00163">
    <property type="entry name" value="Pep_deformylase"/>
    <property type="match status" value="1"/>
</dbReference>
<keyword evidence="2" id="KW-0378">Hydrolase</keyword>
<keyword evidence="2" id="KW-0479">Metal-binding</keyword>